<dbReference type="EMBL" id="RBNJ01008067">
    <property type="protein sequence ID" value="RUS27628.1"/>
    <property type="molecule type" value="Genomic_DNA"/>
</dbReference>
<sequence length="133" mass="15016">MPSRPQALSPNSPRHGLSDVLTPFPSSLPEPTPSHINPHLSELMAPVPIPVEPGCVWNAYFTAWLQLVNMFFYVFLAVNLWWAVNRASSGTDADKQFFWYYMGFGFGIPVVMVVTLYLIEEDAASGWYDVTWC</sequence>
<keyword evidence="1" id="KW-1133">Transmembrane helix</keyword>
<evidence type="ECO:0000313" key="2">
    <source>
        <dbReference type="EMBL" id="RUS27628.1"/>
    </source>
</evidence>
<organism evidence="2 3">
    <name type="scientific">Jimgerdemannia flammicorona</name>
    <dbReference type="NCBI Taxonomy" id="994334"/>
    <lineage>
        <taxon>Eukaryota</taxon>
        <taxon>Fungi</taxon>
        <taxon>Fungi incertae sedis</taxon>
        <taxon>Mucoromycota</taxon>
        <taxon>Mucoromycotina</taxon>
        <taxon>Endogonomycetes</taxon>
        <taxon>Endogonales</taxon>
        <taxon>Endogonaceae</taxon>
        <taxon>Jimgerdemannia</taxon>
    </lineage>
</organism>
<dbReference type="Gene3D" id="1.20.1070.10">
    <property type="entry name" value="Rhodopsin 7-helix transmembrane proteins"/>
    <property type="match status" value="1"/>
</dbReference>
<evidence type="ECO:0000313" key="3">
    <source>
        <dbReference type="Proteomes" id="UP000274822"/>
    </source>
</evidence>
<keyword evidence="1" id="KW-0812">Transmembrane</keyword>
<protein>
    <recommendedName>
        <fullName evidence="4">G-protein coupled receptors family 2 profile 2 domain-containing protein</fullName>
    </recommendedName>
</protein>
<evidence type="ECO:0008006" key="4">
    <source>
        <dbReference type="Google" id="ProtNLM"/>
    </source>
</evidence>
<feature type="transmembrane region" description="Helical" evidence="1">
    <location>
        <begin position="63"/>
        <end position="85"/>
    </location>
</feature>
<feature type="transmembrane region" description="Helical" evidence="1">
    <location>
        <begin position="97"/>
        <end position="119"/>
    </location>
</feature>
<proteinExistence type="predicted"/>
<gene>
    <name evidence="2" type="ORF">BC938DRAFT_482975</name>
</gene>
<reference evidence="2 3" key="1">
    <citation type="journal article" date="2018" name="New Phytol.">
        <title>Phylogenomics of Endogonaceae and evolution of mycorrhizas within Mucoromycota.</title>
        <authorList>
            <person name="Chang Y."/>
            <person name="Desiro A."/>
            <person name="Na H."/>
            <person name="Sandor L."/>
            <person name="Lipzen A."/>
            <person name="Clum A."/>
            <person name="Barry K."/>
            <person name="Grigoriev I.V."/>
            <person name="Martin F.M."/>
            <person name="Stajich J.E."/>
            <person name="Smith M.E."/>
            <person name="Bonito G."/>
            <person name="Spatafora J.W."/>
        </authorList>
    </citation>
    <scope>NUCLEOTIDE SEQUENCE [LARGE SCALE GENOMIC DNA]</scope>
    <source>
        <strain evidence="2 3">AD002</strain>
    </source>
</reference>
<keyword evidence="1" id="KW-0472">Membrane</keyword>
<evidence type="ECO:0000256" key="1">
    <source>
        <dbReference type="SAM" id="Phobius"/>
    </source>
</evidence>
<accession>A0A433QCV0</accession>
<dbReference type="AlphaFoldDB" id="A0A433QCV0"/>
<keyword evidence="3" id="KW-1185">Reference proteome</keyword>
<dbReference type="Proteomes" id="UP000274822">
    <property type="component" value="Unassembled WGS sequence"/>
</dbReference>
<comment type="caution">
    <text evidence="2">The sequence shown here is derived from an EMBL/GenBank/DDBJ whole genome shotgun (WGS) entry which is preliminary data.</text>
</comment>
<name>A0A433QCV0_9FUNG</name>